<dbReference type="GeneID" id="5983437"/>
<accession>Q0TVQ9</accession>
<evidence type="ECO:0000313" key="2">
    <source>
        <dbReference type="EMBL" id="EAT76213.1"/>
    </source>
</evidence>
<proteinExistence type="predicted"/>
<organism evidence="2 3">
    <name type="scientific">Phaeosphaeria nodorum (strain SN15 / ATCC MYA-4574 / FGSC 10173)</name>
    <name type="common">Glume blotch fungus</name>
    <name type="synonym">Parastagonospora nodorum</name>
    <dbReference type="NCBI Taxonomy" id="321614"/>
    <lineage>
        <taxon>Eukaryota</taxon>
        <taxon>Fungi</taxon>
        <taxon>Dikarya</taxon>
        <taxon>Ascomycota</taxon>
        <taxon>Pezizomycotina</taxon>
        <taxon>Dothideomycetes</taxon>
        <taxon>Pleosporomycetidae</taxon>
        <taxon>Pleosporales</taxon>
        <taxon>Pleosporineae</taxon>
        <taxon>Phaeosphaeriaceae</taxon>
        <taxon>Parastagonospora</taxon>
    </lineage>
</organism>
<dbReference type="VEuPathDB" id="FungiDB:JI435_163880"/>
<protein>
    <submittedName>
        <fullName evidence="2">Uncharacterized protein</fullName>
    </submittedName>
</protein>
<feature type="transmembrane region" description="Helical" evidence="1">
    <location>
        <begin position="29"/>
        <end position="52"/>
    </location>
</feature>
<dbReference type="KEGG" id="pno:SNOG_16388"/>
<dbReference type="Proteomes" id="UP000001055">
    <property type="component" value="Unassembled WGS sequence"/>
</dbReference>
<reference evidence="3" key="1">
    <citation type="journal article" date="2007" name="Plant Cell">
        <title>Dothideomycete-plant interactions illuminated by genome sequencing and EST analysis of the wheat pathogen Stagonospora nodorum.</title>
        <authorList>
            <person name="Hane J.K."/>
            <person name="Lowe R.G."/>
            <person name="Solomon P.S."/>
            <person name="Tan K.C."/>
            <person name="Schoch C.L."/>
            <person name="Spatafora J.W."/>
            <person name="Crous P.W."/>
            <person name="Kodira C."/>
            <person name="Birren B.W."/>
            <person name="Galagan J.E."/>
            <person name="Torriani S.F."/>
            <person name="McDonald B.A."/>
            <person name="Oliver R.P."/>
        </authorList>
    </citation>
    <scope>NUCLEOTIDE SEQUENCE [LARGE SCALE GENOMIC DNA]</scope>
    <source>
        <strain evidence="3">SN15 / ATCC MYA-4574 / FGSC 10173</strain>
    </source>
</reference>
<keyword evidence="1" id="KW-0812">Transmembrane</keyword>
<gene>
    <name evidence="2" type="ORF">SNOG_16388</name>
</gene>
<dbReference type="AlphaFoldDB" id="Q0TVQ9"/>
<dbReference type="InParanoid" id="Q0TVQ9"/>
<keyword evidence="1" id="KW-0472">Membrane</keyword>
<keyword evidence="1" id="KW-1133">Transmembrane helix</keyword>
<evidence type="ECO:0000256" key="1">
    <source>
        <dbReference type="SAM" id="Phobius"/>
    </source>
</evidence>
<sequence length="241" mass="27529">MSAGHREIRYVNASSNIGLMKFGKLTDQAVVNIFMMFYPSFLLPFDSVTVLFKDSPGFRSLCRDMDRPTPKAVSSGLLAMDELFRTINNAKNHDQYRPAPRFKYLPFHQQPVRASPNGLLGDLFFPLCGNGWVDVDCAELPKTKRTGIAYGVRKPENQDATVFFYPYSVCDRQIYASSMQDHQYQYTENYRIYSEHGIMNNHNWALTNPGEIEIAPRTFNKRYITEPPAEPCKAVRLCSAS</sequence>
<dbReference type="RefSeq" id="XP_001806506.1">
    <property type="nucleotide sequence ID" value="XM_001806454.1"/>
</dbReference>
<name>Q0TVQ9_PHANO</name>
<evidence type="ECO:0000313" key="3">
    <source>
        <dbReference type="Proteomes" id="UP000001055"/>
    </source>
</evidence>
<dbReference type="EMBL" id="CH445371">
    <property type="protein sequence ID" value="EAT76213.1"/>
    <property type="molecule type" value="Genomic_DNA"/>
</dbReference>